<gene>
    <name evidence="1" type="ORF">CEXT_456631</name>
</gene>
<dbReference type="Proteomes" id="UP001054945">
    <property type="component" value="Unassembled WGS sequence"/>
</dbReference>
<evidence type="ECO:0000313" key="1">
    <source>
        <dbReference type="EMBL" id="GIX73741.1"/>
    </source>
</evidence>
<comment type="caution">
    <text evidence="1">The sequence shown here is derived from an EMBL/GenBank/DDBJ whole genome shotgun (WGS) entry which is preliminary data.</text>
</comment>
<sequence>MHYFFTSPLSDNELPIMAPSIYRVVLAKDFLLHPQQNDTVSIDDINDVIKTSAPLCVICPGKLLKRVSRGWETQKEEPEEH</sequence>
<accession>A0AAV4MMU9</accession>
<proteinExistence type="predicted"/>
<dbReference type="AlphaFoldDB" id="A0AAV4MMU9"/>
<reference evidence="1 2" key="1">
    <citation type="submission" date="2021-06" db="EMBL/GenBank/DDBJ databases">
        <title>Caerostris extrusa draft genome.</title>
        <authorList>
            <person name="Kono N."/>
            <person name="Arakawa K."/>
        </authorList>
    </citation>
    <scope>NUCLEOTIDE SEQUENCE [LARGE SCALE GENOMIC DNA]</scope>
</reference>
<dbReference type="EMBL" id="BPLR01002440">
    <property type="protein sequence ID" value="GIX73741.1"/>
    <property type="molecule type" value="Genomic_DNA"/>
</dbReference>
<name>A0AAV4MMU9_CAEEX</name>
<organism evidence="1 2">
    <name type="scientific">Caerostris extrusa</name>
    <name type="common">Bark spider</name>
    <name type="synonym">Caerostris bankana</name>
    <dbReference type="NCBI Taxonomy" id="172846"/>
    <lineage>
        <taxon>Eukaryota</taxon>
        <taxon>Metazoa</taxon>
        <taxon>Ecdysozoa</taxon>
        <taxon>Arthropoda</taxon>
        <taxon>Chelicerata</taxon>
        <taxon>Arachnida</taxon>
        <taxon>Araneae</taxon>
        <taxon>Araneomorphae</taxon>
        <taxon>Entelegynae</taxon>
        <taxon>Araneoidea</taxon>
        <taxon>Araneidae</taxon>
        <taxon>Caerostris</taxon>
    </lineage>
</organism>
<evidence type="ECO:0000313" key="2">
    <source>
        <dbReference type="Proteomes" id="UP001054945"/>
    </source>
</evidence>
<keyword evidence="2" id="KW-1185">Reference proteome</keyword>
<protein>
    <submittedName>
        <fullName evidence="1">Uncharacterized protein</fullName>
    </submittedName>
</protein>